<evidence type="ECO:0000313" key="2">
    <source>
        <dbReference type="EMBL" id="KAK7690630.1"/>
    </source>
</evidence>
<keyword evidence="3" id="KW-1185">Reference proteome</keyword>
<dbReference type="Proteomes" id="UP001385951">
    <property type="component" value="Unassembled WGS sequence"/>
</dbReference>
<name>A0AAW0GB88_9APHY</name>
<dbReference type="EMBL" id="JASBNA010000006">
    <property type="protein sequence ID" value="KAK7690630.1"/>
    <property type="molecule type" value="Genomic_DNA"/>
</dbReference>
<evidence type="ECO:0000256" key="1">
    <source>
        <dbReference type="SAM" id="Coils"/>
    </source>
</evidence>
<evidence type="ECO:0000313" key="3">
    <source>
        <dbReference type="Proteomes" id="UP001385951"/>
    </source>
</evidence>
<protein>
    <submittedName>
        <fullName evidence="2">Uncharacterized protein</fullName>
    </submittedName>
</protein>
<dbReference type="AlphaFoldDB" id="A0AAW0GB88"/>
<proteinExistence type="predicted"/>
<accession>A0AAW0GB88</accession>
<feature type="coiled-coil region" evidence="1">
    <location>
        <begin position="109"/>
        <end position="143"/>
    </location>
</feature>
<organism evidence="2 3">
    <name type="scientific">Cerrena zonata</name>
    <dbReference type="NCBI Taxonomy" id="2478898"/>
    <lineage>
        <taxon>Eukaryota</taxon>
        <taxon>Fungi</taxon>
        <taxon>Dikarya</taxon>
        <taxon>Basidiomycota</taxon>
        <taxon>Agaricomycotina</taxon>
        <taxon>Agaricomycetes</taxon>
        <taxon>Polyporales</taxon>
        <taxon>Cerrenaceae</taxon>
        <taxon>Cerrena</taxon>
    </lineage>
</organism>
<comment type="caution">
    <text evidence="2">The sequence shown here is derived from an EMBL/GenBank/DDBJ whole genome shotgun (WGS) entry which is preliminary data.</text>
</comment>
<sequence>MATRIGGQRTSQDLTQSLLAEISSIAQDTVAIETSFTNVLTRLKGILDDDAIAASNEFRKVIDELIEKWTIHARAFQEHRWASQEVAIKASASAEDFAEVSLQVVTNDTVTHEEKIATLNDYIENLKEEIKKSKDLADGFENLQFEIGQFKDDWERIIQKYNNTLKQSAKTKGIKSEIQNLGNKIKKYHSKITTLRTTVHFLSYISVFTSVRHKKRQEGLLALSDLELSTDTESDPDGLLDGQATNSNQLAITFQAHKVLNECLEECVPDMDIIKKGTERFRSVWTAVCSKSSLVILFTSQYGFS</sequence>
<keyword evidence="1" id="KW-0175">Coiled coil</keyword>
<reference evidence="2 3" key="1">
    <citation type="submission" date="2022-09" db="EMBL/GenBank/DDBJ databases">
        <authorList>
            <person name="Palmer J.M."/>
        </authorList>
    </citation>
    <scope>NUCLEOTIDE SEQUENCE [LARGE SCALE GENOMIC DNA]</scope>
    <source>
        <strain evidence="2 3">DSM 7382</strain>
    </source>
</reference>
<gene>
    <name evidence="2" type="ORF">QCA50_005729</name>
</gene>